<dbReference type="CDD" id="cd01670">
    <property type="entry name" value="Death"/>
    <property type="match status" value="1"/>
</dbReference>
<proteinExistence type="predicted"/>
<dbReference type="GO" id="GO:0007165">
    <property type="term" value="P:signal transduction"/>
    <property type="evidence" value="ECO:0007669"/>
    <property type="project" value="InterPro"/>
</dbReference>
<dbReference type="Gene3D" id="1.10.533.10">
    <property type="entry name" value="Death Domain, Fas"/>
    <property type="match status" value="1"/>
</dbReference>
<name>A0A1X7URY0_AMPQE</name>
<dbReference type="InterPro" id="IPR011029">
    <property type="entry name" value="DEATH-like_dom_sf"/>
</dbReference>
<dbReference type="AlphaFoldDB" id="A0A1X7URY0"/>
<dbReference type="PANTHER" id="PTHR10131">
    <property type="entry name" value="TNF RECEPTOR ASSOCIATED FACTOR"/>
    <property type="match status" value="1"/>
</dbReference>
<evidence type="ECO:0000313" key="4">
    <source>
        <dbReference type="EnsemblMetazoa" id="Aqu2.1.30426_001"/>
    </source>
</evidence>
<dbReference type="InParanoid" id="A0A1X7URY0"/>
<dbReference type="eggNOG" id="KOG0297">
    <property type="taxonomic scope" value="Eukaryota"/>
</dbReference>
<evidence type="ECO:0008006" key="5">
    <source>
        <dbReference type="Google" id="ProtNLM"/>
    </source>
</evidence>
<dbReference type="PROSITE" id="PS50144">
    <property type="entry name" value="MATH"/>
    <property type="match status" value="2"/>
</dbReference>
<dbReference type="SUPFAM" id="SSF49599">
    <property type="entry name" value="TRAF domain-like"/>
    <property type="match status" value="2"/>
</dbReference>
<dbReference type="SMART" id="SM00061">
    <property type="entry name" value="MATH"/>
    <property type="match status" value="2"/>
</dbReference>
<dbReference type="EnsemblMetazoa" id="Aqu2.1.30426_001">
    <property type="protein sequence ID" value="Aqu2.1.30426_001"/>
    <property type="gene ID" value="Aqu2.1.30426"/>
</dbReference>
<dbReference type="PROSITE" id="PS50017">
    <property type="entry name" value="DEATH_DOMAIN"/>
    <property type="match status" value="1"/>
</dbReference>
<evidence type="ECO:0000259" key="2">
    <source>
        <dbReference type="PROSITE" id="PS50017"/>
    </source>
</evidence>
<feature type="domain" description="Death" evidence="2">
    <location>
        <begin position="36"/>
        <end position="109"/>
    </location>
</feature>
<evidence type="ECO:0000256" key="1">
    <source>
        <dbReference type="SAM" id="Coils"/>
    </source>
</evidence>
<dbReference type="InterPro" id="IPR002083">
    <property type="entry name" value="MATH/TRAF_dom"/>
</dbReference>
<reference evidence="4" key="1">
    <citation type="submission" date="2017-05" db="UniProtKB">
        <authorList>
            <consortium name="EnsemblMetazoa"/>
        </authorList>
    </citation>
    <scope>IDENTIFICATION</scope>
</reference>
<evidence type="ECO:0000259" key="3">
    <source>
        <dbReference type="PROSITE" id="PS50144"/>
    </source>
</evidence>
<feature type="coiled-coil region" evidence="1">
    <location>
        <begin position="595"/>
        <end position="643"/>
    </location>
</feature>
<dbReference type="Pfam" id="PF21355">
    <property type="entry name" value="TRAF-mep_MATH"/>
    <property type="match status" value="1"/>
</dbReference>
<dbReference type="PANTHER" id="PTHR10131:SF94">
    <property type="entry name" value="TNF RECEPTOR-ASSOCIATED FACTOR 4"/>
    <property type="match status" value="1"/>
</dbReference>
<dbReference type="InterPro" id="IPR000488">
    <property type="entry name" value="Death_dom"/>
</dbReference>
<feature type="coiled-coil region" evidence="1">
    <location>
        <begin position="437"/>
        <end position="545"/>
    </location>
</feature>
<accession>A0A1X7URY0</accession>
<keyword evidence="1" id="KW-0175">Coiled coil</keyword>
<dbReference type="GO" id="GO:0043122">
    <property type="term" value="P:regulation of canonical NF-kappaB signal transduction"/>
    <property type="evidence" value="ECO:0007669"/>
    <property type="project" value="TreeGrafter"/>
</dbReference>
<dbReference type="SUPFAM" id="SSF47986">
    <property type="entry name" value="DEATH domain"/>
    <property type="match status" value="1"/>
</dbReference>
<dbReference type="InterPro" id="IPR008974">
    <property type="entry name" value="TRAF-like"/>
</dbReference>
<protein>
    <recommendedName>
        <fullName evidence="5">Death domain-containing protein</fullName>
    </recommendedName>
</protein>
<sequence>MNASLVSTDSHNQLRITDLAEVLQLLRRHGYSAVHYYDLGLYLGLSSTTLDAIREDERKVESCLRECLKAWLQKADNVQKNGGPTIYSLVSALRELGENGVADGIDGETKLIKEMILQTIQGEALLIQVKEAVCIDYQMLKAFAEILCKVSATAEIGCAIQKEYREVYHSDDSIKANDANGLKIYLPMNITSQFQSMRLKMGQTFFKVGSIMMSNPQSLRLDNIKYVLGTYDKILRPQLAHRQDIHSILQLVSDSCQLDDISVLEFFVNEFNIEEAKPVIKEYKEAVEELKKIKLTQCLNTSIQLSYPSPLECEIITILVDKDANESTLNDVHRLSLAVFENSSPHVKLNVVRKSNSFTITCSFPLILFEELITAALNNIDVLKENKVKRLTIGYCTVYEVKDTSTATTTEIDEYTSSLSTSSGLMKQLMLSLSVQLINSTEEVNTLNKKNKAIKKEAESIKKEAESSKEEAKLLKKETKLLKETLKTKKGMLSSSFAESERLQKLAAETKQSLQEKVTEREEENEKLKEKNKLLEEKLALFQSEKENEIQSVKAQGKLVETDKEKEQLDKETNDLDIKHEQCTGKEVEKTGADKEEQRKEIDTIMAENEKLQTDLAIERENAEKIVAEKEELRKNYDAYKKIMMDKFEKLQADFVNKRLETEENEETIQITKLKLTRVPTLHDDWRESHALPVEVLMTSFASHHKSNDHWYSPCFYSHQEGYKLCLRVRANGESEGSGTHLSIHIHLMRGDHDETLKWPVRGKVKLELLNRKRDEDHFAGEIEFNDDSNLEATGRVVNGIQISSGTAAFVGQGGATFIPQDLLFQDYMKDDSIRIRITSVELSGQGNSIPISVATSGPFFEFRVNKFSTLQKSNGSYVSDRPLYTQKEKQGYRFVFMVYPNGVGANKGKNVSIFAHLTKGENDDQLKFPFRGEFTLQAVNCRADQDHAEKVIRINEFTDPKEMYGGRVAWYNVTGRALNGYGFPEFLRHEQLKYNEKNNTQYLDDNDSMLFRVTNVRVMSV</sequence>
<dbReference type="InterPro" id="IPR049342">
    <property type="entry name" value="TRAF1-6_MATH_dom"/>
</dbReference>
<feature type="domain" description="MATH" evidence="3">
    <location>
        <begin position="691"/>
        <end position="840"/>
    </location>
</feature>
<organism evidence="4">
    <name type="scientific">Amphimedon queenslandica</name>
    <name type="common">Sponge</name>
    <dbReference type="NCBI Taxonomy" id="400682"/>
    <lineage>
        <taxon>Eukaryota</taxon>
        <taxon>Metazoa</taxon>
        <taxon>Porifera</taxon>
        <taxon>Demospongiae</taxon>
        <taxon>Heteroscleromorpha</taxon>
        <taxon>Haplosclerida</taxon>
        <taxon>Niphatidae</taxon>
        <taxon>Amphimedon</taxon>
    </lineage>
</organism>
<dbReference type="Gene3D" id="2.60.210.10">
    <property type="entry name" value="Apoptosis, Tumor Necrosis Factor Receptor Associated Protein 2, Chain A"/>
    <property type="match status" value="2"/>
</dbReference>
<dbReference type="Pfam" id="PF00531">
    <property type="entry name" value="Death"/>
    <property type="match status" value="1"/>
</dbReference>
<dbReference type="Pfam" id="PF22486">
    <property type="entry name" value="MATH_2"/>
    <property type="match status" value="1"/>
</dbReference>
<feature type="domain" description="MATH" evidence="3">
    <location>
        <begin position="858"/>
        <end position="1016"/>
    </location>
</feature>